<dbReference type="InterPro" id="IPR046351">
    <property type="entry name" value="UTP4"/>
</dbReference>
<dbReference type="InterPro" id="IPR011047">
    <property type="entry name" value="Quinoprotein_ADH-like_sf"/>
</dbReference>
<dbReference type="Gene3D" id="2.130.10.10">
    <property type="entry name" value="YVTN repeat-like/Quinoprotein amine dehydrogenase"/>
    <property type="match status" value="3"/>
</dbReference>
<feature type="domain" description="Anaphase-promoting complex subunit 4-like WD40" evidence="1">
    <location>
        <begin position="117"/>
        <end position="202"/>
    </location>
</feature>
<dbReference type="GO" id="GO:0034455">
    <property type="term" value="C:t-UTP complex"/>
    <property type="evidence" value="ECO:0007669"/>
    <property type="project" value="TreeGrafter"/>
</dbReference>
<reference evidence="2 3" key="1">
    <citation type="submission" date="2015-12" db="EMBL/GenBank/DDBJ databases">
        <title>The genome of Folsomia candida.</title>
        <authorList>
            <person name="Faddeeva A."/>
            <person name="Derks M.F."/>
            <person name="Anvar Y."/>
            <person name="Smit S."/>
            <person name="Van Straalen N."/>
            <person name="Roelofs D."/>
        </authorList>
    </citation>
    <scope>NUCLEOTIDE SEQUENCE [LARGE SCALE GENOMIC DNA]</scope>
    <source>
        <strain evidence="2 3">VU population</strain>
        <tissue evidence="2">Whole body</tissue>
    </source>
</reference>
<evidence type="ECO:0000313" key="3">
    <source>
        <dbReference type="Proteomes" id="UP000198287"/>
    </source>
</evidence>
<protein>
    <submittedName>
        <fullName evidence="2">Cirhin</fullName>
    </submittedName>
</protein>
<evidence type="ECO:0000313" key="2">
    <source>
        <dbReference type="EMBL" id="OXA62562.1"/>
    </source>
</evidence>
<accession>A0A226EY79</accession>
<dbReference type="InterPro" id="IPR024977">
    <property type="entry name" value="Apc4-like_WD40_dom"/>
</dbReference>
<dbReference type="AlphaFoldDB" id="A0A226EY79"/>
<dbReference type="OMA" id="HISDQAN"/>
<dbReference type="PANTHER" id="PTHR44163">
    <property type="entry name" value="U3 SMALL NUCLEOLAR RNA-ASSOCIATED PROTEIN 4 HOMOLOG"/>
    <property type="match status" value="1"/>
</dbReference>
<proteinExistence type="predicted"/>
<dbReference type="SUPFAM" id="SSF50998">
    <property type="entry name" value="Quinoprotein alcohol dehydrogenase-like"/>
    <property type="match status" value="1"/>
</dbReference>
<evidence type="ECO:0000259" key="1">
    <source>
        <dbReference type="Pfam" id="PF12894"/>
    </source>
</evidence>
<dbReference type="GO" id="GO:0032040">
    <property type="term" value="C:small-subunit processome"/>
    <property type="evidence" value="ECO:0007669"/>
    <property type="project" value="TreeGrafter"/>
</dbReference>
<dbReference type="GO" id="GO:0030686">
    <property type="term" value="C:90S preribosome"/>
    <property type="evidence" value="ECO:0007669"/>
    <property type="project" value="InterPro"/>
</dbReference>
<keyword evidence="3" id="KW-1185">Reference proteome</keyword>
<comment type="caution">
    <text evidence="2">The sequence shown here is derived from an EMBL/GenBank/DDBJ whole genome shotgun (WGS) entry which is preliminary data.</text>
</comment>
<dbReference type="Proteomes" id="UP000198287">
    <property type="component" value="Unassembled WGS sequence"/>
</dbReference>
<name>A0A226EY79_FOLCA</name>
<dbReference type="STRING" id="158441.A0A226EY79"/>
<dbReference type="Pfam" id="PF12894">
    <property type="entry name" value="ANAPC4_WD40"/>
    <property type="match status" value="1"/>
</dbReference>
<dbReference type="GO" id="GO:0003723">
    <property type="term" value="F:RNA binding"/>
    <property type="evidence" value="ECO:0007669"/>
    <property type="project" value="TreeGrafter"/>
</dbReference>
<dbReference type="InterPro" id="IPR001680">
    <property type="entry name" value="WD40_rpt"/>
</dbReference>
<dbReference type="PANTHER" id="PTHR44163:SF1">
    <property type="entry name" value="U3 SMALL NUCLEOLAR RNA-ASSOCIATED PROTEIN 4 HOMOLOG"/>
    <property type="match status" value="1"/>
</dbReference>
<dbReference type="EMBL" id="LNIX01000001">
    <property type="protein sequence ID" value="OXA62562.1"/>
    <property type="molecule type" value="Genomic_DNA"/>
</dbReference>
<gene>
    <name evidence="2" type="ORF">Fcan01_02244</name>
</gene>
<dbReference type="GO" id="GO:0000462">
    <property type="term" value="P:maturation of SSU-rRNA from tricistronic rRNA transcript (SSU-rRNA, 5.8S rRNA, LSU-rRNA)"/>
    <property type="evidence" value="ECO:0007669"/>
    <property type="project" value="InterPro"/>
</dbReference>
<organism evidence="2 3">
    <name type="scientific">Folsomia candida</name>
    <name type="common">Springtail</name>
    <dbReference type="NCBI Taxonomy" id="158441"/>
    <lineage>
        <taxon>Eukaryota</taxon>
        <taxon>Metazoa</taxon>
        <taxon>Ecdysozoa</taxon>
        <taxon>Arthropoda</taxon>
        <taxon>Hexapoda</taxon>
        <taxon>Collembola</taxon>
        <taxon>Entomobryomorpha</taxon>
        <taxon>Isotomoidea</taxon>
        <taxon>Isotomidae</taxon>
        <taxon>Proisotominae</taxon>
        <taxon>Folsomia</taxon>
    </lineage>
</organism>
<dbReference type="OrthoDB" id="8883818at2759"/>
<sequence length="662" mass="73603">MSNSVKFHFAKVLDVEPSPISCMSLNHTSKKLALFRGGRIGAIEIWDVNHQPLLERVIFELETIDGKPSVESVVWADNNRLFSCGLHGFVVEHDVRTGKLLHKSAATSGSVWCLGVNPTQTVIAAGTEDGFINLFNIEEKMLTYLRVLDRQDGRVLCLQWSPCGRYIGTGSVDSVRLWDVNKGHAVQKLMTGRTKNKETIVWAILVLDDHTIVTGDSRGIVSFWDGRIGVLKYKMQTHKADVLTLRLSSDKSSIYAAGVDPIVLNIAKISGSDKWIKSHPRNIHVNDVMTLETYDNRLFSGGIDTDLAMSSFPPKIIVKYPNIPKYTQFSGSDNAAMLLIKYAKNLTIWKLPMGNSQLTKVLEVESKGAENMFSAAMSQNGSFFAYSVSGAVKVFQISFTLDNDEVLKPSLEKLQFENLIEFSSENQLVHLKFIKDDTLMLLSSSGRFITIAKINQTTNSVCFGDVQELQDTESSYLGVGLVATTASNLCITLDNRIIVYSFNQDFTISKCCSLPTHSALPSSITLHPLKPLVLVTYVDNSVLICNYNDGKIVCQEVVKKKVDDLQPFQGACWSSDGQTAVIFQNDSLFLLEITGDIIEPKRRKKLVSDEHNLRFQIKTCPSKYKYLAYVGGFGTDFVVVEVDPHSILEHLPPAFAKKRFGA</sequence>
<dbReference type="SMART" id="SM00320">
    <property type="entry name" value="WD40"/>
    <property type="match status" value="5"/>
</dbReference>
<dbReference type="InterPro" id="IPR015943">
    <property type="entry name" value="WD40/YVTN_repeat-like_dom_sf"/>
</dbReference>